<gene>
    <name evidence="4" type="ORF">IAA93_06215</name>
</gene>
<evidence type="ECO:0000313" key="4">
    <source>
        <dbReference type="EMBL" id="HJD53301.1"/>
    </source>
</evidence>
<dbReference type="Proteomes" id="UP000787625">
    <property type="component" value="Unassembled WGS sequence"/>
</dbReference>
<organism evidence="4 5">
    <name type="scientific">Candidatus Avibacteroides avistercoris</name>
    <dbReference type="NCBI Taxonomy" id="2840690"/>
    <lineage>
        <taxon>Bacteria</taxon>
        <taxon>Pseudomonadati</taxon>
        <taxon>Bacteroidota</taxon>
        <taxon>Bacteroidia</taxon>
        <taxon>Bacteroidales</taxon>
        <taxon>Bacteroidaceae</taxon>
        <taxon>Bacteroidaceae incertae sedis</taxon>
        <taxon>Candidatus Avibacteroides</taxon>
    </lineage>
</organism>
<dbReference type="PROSITE" id="PS51257">
    <property type="entry name" value="PROKAR_LIPOPROTEIN"/>
    <property type="match status" value="1"/>
</dbReference>
<dbReference type="EMBL" id="DWUP01000142">
    <property type="protein sequence ID" value="HJD53301.1"/>
    <property type="molecule type" value="Genomic_DNA"/>
</dbReference>
<dbReference type="InterPro" id="IPR024370">
    <property type="entry name" value="PBP_domain"/>
</dbReference>
<comment type="caution">
    <text evidence="4">The sequence shown here is derived from an EMBL/GenBank/DDBJ whole genome shotgun (WGS) entry which is preliminary data.</text>
</comment>
<name>A0A9D2ZV85_9BACT</name>
<evidence type="ECO:0000256" key="1">
    <source>
        <dbReference type="ARBA" id="ARBA00022729"/>
    </source>
</evidence>
<evidence type="ECO:0000259" key="3">
    <source>
        <dbReference type="Pfam" id="PF12849"/>
    </source>
</evidence>
<proteinExistence type="predicted"/>
<feature type="domain" description="PBP" evidence="3">
    <location>
        <begin position="32"/>
        <end position="288"/>
    </location>
</feature>
<dbReference type="PANTHER" id="PTHR30570:SF1">
    <property type="entry name" value="PHOSPHATE-BINDING PROTEIN PSTS"/>
    <property type="match status" value="1"/>
</dbReference>
<accession>A0A9D2ZV85</accession>
<evidence type="ECO:0000313" key="5">
    <source>
        <dbReference type="Proteomes" id="UP000787625"/>
    </source>
</evidence>
<evidence type="ECO:0000256" key="2">
    <source>
        <dbReference type="SAM" id="SignalP"/>
    </source>
</evidence>
<protein>
    <submittedName>
        <fullName evidence="4">Substrate-binding domain-containing protein</fullName>
    </submittedName>
</protein>
<dbReference type="SUPFAM" id="SSF53850">
    <property type="entry name" value="Periplasmic binding protein-like II"/>
    <property type="match status" value="1"/>
</dbReference>
<feature type="chain" id="PRO_5038613400" evidence="2">
    <location>
        <begin position="19"/>
        <end position="315"/>
    </location>
</feature>
<reference evidence="4" key="1">
    <citation type="journal article" date="2021" name="PeerJ">
        <title>Extensive microbial diversity within the chicken gut microbiome revealed by metagenomics and culture.</title>
        <authorList>
            <person name="Gilroy R."/>
            <person name="Ravi A."/>
            <person name="Getino M."/>
            <person name="Pursley I."/>
            <person name="Horton D.L."/>
            <person name="Alikhan N.F."/>
            <person name="Baker D."/>
            <person name="Gharbi K."/>
            <person name="Hall N."/>
            <person name="Watson M."/>
            <person name="Adriaenssens E.M."/>
            <person name="Foster-Nyarko E."/>
            <person name="Jarju S."/>
            <person name="Secka A."/>
            <person name="Antonio M."/>
            <person name="Oren A."/>
            <person name="Chaudhuri R.R."/>
            <person name="La Ragione R."/>
            <person name="Hildebrand F."/>
            <person name="Pallen M.J."/>
        </authorList>
    </citation>
    <scope>NUCLEOTIDE SEQUENCE</scope>
    <source>
        <strain evidence="4">MalCec1-1739</strain>
    </source>
</reference>
<dbReference type="PANTHER" id="PTHR30570">
    <property type="entry name" value="PERIPLASMIC PHOSPHATE BINDING COMPONENT OF PHOSPHATE ABC TRANSPORTER"/>
    <property type="match status" value="1"/>
</dbReference>
<keyword evidence="1 2" id="KW-0732">Signal</keyword>
<sequence>MKKRSILLCSMLVCTLFACGPRNNNSDGQTLYSGEISIAVDESLRPIMERELQVYQVNYPEATINPIYCNEVEAVNLLLKDSVRLVIANRRLTEDELASFHSRKFFPESIRLAVGGIALITNKENPDTVISVRQFKDILTGKITEWKQLNESSKLGKLQVVFDNPNSGTIRYAIDSICRGEKLTGELKALKLNDQVIDYVAKTPEAIGVIGVDWVGNSNDSTRLSFNEAVNVMGVTHSINPSAENCVWPYQAYLALRTYPLTHDIFVLINDPRGALPTGLLTFLTSDKGQRIILKSGLVPATQPVNIRPVTVKDE</sequence>
<dbReference type="Pfam" id="PF12849">
    <property type="entry name" value="PBP_like_2"/>
    <property type="match status" value="1"/>
</dbReference>
<reference evidence="4" key="2">
    <citation type="submission" date="2021-04" db="EMBL/GenBank/DDBJ databases">
        <authorList>
            <person name="Gilroy R."/>
        </authorList>
    </citation>
    <scope>NUCLEOTIDE SEQUENCE</scope>
    <source>
        <strain evidence="4">MalCec1-1739</strain>
    </source>
</reference>
<feature type="signal peptide" evidence="2">
    <location>
        <begin position="1"/>
        <end position="18"/>
    </location>
</feature>
<dbReference type="Gene3D" id="3.40.190.10">
    <property type="entry name" value="Periplasmic binding protein-like II"/>
    <property type="match status" value="2"/>
</dbReference>
<dbReference type="AlphaFoldDB" id="A0A9D2ZV85"/>
<dbReference type="InterPro" id="IPR050811">
    <property type="entry name" value="Phosphate_ABC_transporter"/>
</dbReference>